<dbReference type="SUPFAM" id="SSF54695">
    <property type="entry name" value="POZ domain"/>
    <property type="match status" value="1"/>
</dbReference>
<evidence type="ECO:0000256" key="3">
    <source>
        <dbReference type="ARBA" id="ARBA00022737"/>
    </source>
</evidence>
<evidence type="ECO:0000256" key="11">
    <source>
        <dbReference type="SAM" id="MobiDB-lite"/>
    </source>
</evidence>
<reference evidence="13" key="1">
    <citation type="submission" date="2022-08" db="UniProtKB">
        <authorList>
            <consortium name="EnsemblMetazoa"/>
        </authorList>
    </citation>
    <scope>IDENTIFICATION</scope>
    <source>
        <strain evidence="13">05x7-T-G4-1.051#20</strain>
    </source>
</reference>
<evidence type="ECO:0000256" key="5">
    <source>
        <dbReference type="ARBA" id="ARBA00022833"/>
    </source>
</evidence>
<dbReference type="Gene3D" id="3.30.710.10">
    <property type="entry name" value="Potassium Channel Kv1.1, Chain A"/>
    <property type="match status" value="1"/>
</dbReference>
<protein>
    <recommendedName>
        <fullName evidence="12">C2H2-type domain-containing protein</fullName>
    </recommendedName>
</protein>
<evidence type="ECO:0000256" key="4">
    <source>
        <dbReference type="ARBA" id="ARBA00022771"/>
    </source>
</evidence>
<feature type="compositionally biased region" description="Low complexity" evidence="11">
    <location>
        <begin position="213"/>
        <end position="226"/>
    </location>
</feature>
<evidence type="ECO:0000313" key="13">
    <source>
        <dbReference type="EnsemblMetazoa" id="G6934.10:cds"/>
    </source>
</evidence>
<evidence type="ECO:0000256" key="10">
    <source>
        <dbReference type="PROSITE-ProRule" id="PRU00042"/>
    </source>
</evidence>
<evidence type="ECO:0000256" key="8">
    <source>
        <dbReference type="ARBA" id="ARBA00023163"/>
    </source>
</evidence>
<dbReference type="GO" id="GO:0005634">
    <property type="term" value="C:nucleus"/>
    <property type="evidence" value="ECO:0007669"/>
    <property type="project" value="UniProtKB-SubCell"/>
</dbReference>
<feature type="compositionally biased region" description="Basic and acidic residues" evidence="11">
    <location>
        <begin position="80"/>
        <end position="95"/>
    </location>
</feature>
<dbReference type="PROSITE" id="PS00028">
    <property type="entry name" value="ZINC_FINGER_C2H2_1"/>
    <property type="match status" value="2"/>
</dbReference>
<evidence type="ECO:0000256" key="6">
    <source>
        <dbReference type="ARBA" id="ARBA00023015"/>
    </source>
</evidence>
<feature type="compositionally biased region" description="Low complexity" evidence="11">
    <location>
        <begin position="174"/>
        <end position="189"/>
    </location>
</feature>
<feature type="domain" description="C2H2-type" evidence="12">
    <location>
        <begin position="511"/>
        <end position="539"/>
    </location>
</feature>
<keyword evidence="7" id="KW-0238">DNA-binding</keyword>
<evidence type="ECO:0000256" key="7">
    <source>
        <dbReference type="ARBA" id="ARBA00023125"/>
    </source>
</evidence>
<dbReference type="PANTHER" id="PTHR46105:SF5">
    <property type="entry name" value="ZINC FINGER AND BTB DOMAIN-CONTAINING PROTEIN 44 ISOFORM X1"/>
    <property type="match status" value="1"/>
</dbReference>
<feature type="region of interest" description="Disordered" evidence="11">
    <location>
        <begin position="80"/>
        <end position="145"/>
    </location>
</feature>
<keyword evidence="5" id="KW-0862">Zinc</keyword>
<feature type="compositionally biased region" description="Acidic residues" evidence="11">
    <location>
        <begin position="417"/>
        <end position="431"/>
    </location>
</feature>
<dbReference type="Proteomes" id="UP000005408">
    <property type="component" value="Unassembled WGS sequence"/>
</dbReference>
<organism evidence="13 14">
    <name type="scientific">Magallana gigas</name>
    <name type="common">Pacific oyster</name>
    <name type="synonym">Crassostrea gigas</name>
    <dbReference type="NCBI Taxonomy" id="29159"/>
    <lineage>
        <taxon>Eukaryota</taxon>
        <taxon>Metazoa</taxon>
        <taxon>Spiralia</taxon>
        <taxon>Lophotrochozoa</taxon>
        <taxon>Mollusca</taxon>
        <taxon>Bivalvia</taxon>
        <taxon>Autobranchia</taxon>
        <taxon>Pteriomorphia</taxon>
        <taxon>Ostreida</taxon>
        <taxon>Ostreoidea</taxon>
        <taxon>Ostreidae</taxon>
        <taxon>Magallana</taxon>
    </lineage>
</organism>
<evidence type="ECO:0000256" key="2">
    <source>
        <dbReference type="ARBA" id="ARBA00022723"/>
    </source>
</evidence>
<dbReference type="EnsemblMetazoa" id="G6934.10">
    <property type="protein sequence ID" value="G6934.10:cds"/>
    <property type="gene ID" value="G6934"/>
</dbReference>
<dbReference type="PANTHER" id="PTHR46105">
    <property type="entry name" value="AGAP004733-PA"/>
    <property type="match status" value="1"/>
</dbReference>
<feature type="region of interest" description="Disordered" evidence="11">
    <location>
        <begin position="159"/>
        <end position="450"/>
    </location>
</feature>
<evidence type="ECO:0000256" key="1">
    <source>
        <dbReference type="ARBA" id="ARBA00004123"/>
    </source>
</evidence>
<comment type="subcellular location">
    <subcellularLocation>
        <location evidence="1">Nucleus</location>
    </subcellularLocation>
</comment>
<feature type="compositionally biased region" description="Polar residues" evidence="11">
    <location>
        <begin position="342"/>
        <end position="354"/>
    </location>
</feature>
<dbReference type="InterPro" id="IPR013087">
    <property type="entry name" value="Znf_C2H2_type"/>
</dbReference>
<dbReference type="InterPro" id="IPR036236">
    <property type="entry name" value="Znf_C2H2_sf"/>
</dbReference>
<dbReference type="GO" id="GO:0008270">
    <property type="term" value="F:zinc ion binding"/>
    <property type="evidence" value="ECO:0007669"/>
    <property type="project" value="UniProtKB-KW"/>
</dbReference>
<keyword evidence="6" id="KW-0805">Transcription regulation</keyword>
<accession>A0A8W8NQT6</accession>
<feature type="compositionally biased region" description="Low complexity" evidence="11">
    <location>
        <begin position="240"/>
        <end position="253"/>
    </location>
</feature>
<dbReference type="InterPro" id="IPR000210">
    <property type="entry name" value="BTB/POZ_dom"/>
</dbReference>
<dbReference type="SUPFAM" id="SSF57667">
    <property type="entry name" value="beta-beta-alpha zinc fingers"/>
    <property type="match status" value="2"/>
</dbReference>
<proteinExistence type="predicted"/>
<feature type="domain" description="C2H2-type" evidence="12">
    <location>
        <begin position="540"/>
        <end position="567"/>
    </location>
</feature>
<dbReference type="GO" id="GO:0000981">
    <property type="term" value="F:DNA-binding transcription factor activity, RNA polymerase II-specific"/>
    <property type="evidence" value="ECO:0007669"/>
    <property type="project" value="TreeGrafter"/>
</dbReference>
<dbReference type="Pfam" id="PF00651">
    <property type="entry name" value="BTB"/>
    <property type="match status" value="1"/>
</dbReference>
<keyword evidence="4 10" id="KW-0863">Zinc-finger</keyword>
<name>A0A8W8NQT6_MAGGI</name>
<keyword evidence="2" id="KW-0479">Metal-binding</keyword>
<dbReference type="SMART" id="SM00355">
    <property type="entry name" value="ZnF_C2H2"/>
    <property type="match status" value="3"/>
</dbReference>
<sequence length="595" mass="66141">SDISQESVNTFLQYLYEGYMILTEENCSEVEKIARLLQVDSITKCCADFNKTINKSAGAQFRYSFQDQTDFKHMRVSDLFKKQERSTKRSNEMHRPLSPSIKRQRIHTSSSPKIHDTSSMAESYGATADPWDRVPRLGSGFQGPGVVDIREDGFELVQTEPPKKDSSGSVQEPVKVQTSVSLSVSSQHNHSSDLRVVNVLGDPGPPAPDRAGKSSQAAPSSSGASSRDPITVSPLTFQDSPSSSSSSVDISRSMGLHDKTPHKKDADKSTHPKVHIPDYSEQQFSSEMMNSSSMPRSSEDSSSSYRAPYPVAMTQIPRQPAPKPFASGSASQSLPVFPETLCSPSSQKSQSTPRESIERPPSIGRGGESGKEKGDEQPDLSIVKIETATERDMSNLEMYMGGEESFGSHGHPPIRTEEDDPGPDYSVEEPPTDWQREDASNESSNVSGMDSSGNWYMGQMKGQANEGFEDLDMHVSPSKGLTSADQDDSLWESGEPTYQNERVIVSSIYSHPCRLCHESFGSSSSLWRHKRLRHSEKKLPQCRFCDKKFTDLHNLKTHEISHTNERQYVCVSCNKAYKYKQDLKNHRCKNMEQPV</sequence>
<evidence type="ECO:0000259" key="12">
    <source>
        <dbReference type="PROSITE" id="PS50157"/>
    </source>
</evidence>
<feature type="compositionally biased region" description="Basic and acidic residues" evidence="11">
    <location>
        <begin position="255"/>
        <end position="278"/>
    </location>
</feature>
<keyword evidence="3" id="KW-0677">Repeat</keyword>
<keyword evidence="14" id="KW-1185">Reference proteome</keyword>
<dbReference type="AlphaFoldDB" id="A0A8W8NQT6"/>
<dbReference type="GO" id="GO:0000978">
    <property type="term" value="F:RNA polymerase II cis-regulatory region sequence-specific DNA binding"/>
    <property type="evidence" value="ECO:0007669"/>
    <property type="project" value="TreeGrafter"/>
</dbReference>
<feature type="compositionally biased region" description="Polar residues" evidence="11">
    <location>
        <begin position="441"/>
        <end position="450"/>
    </location>
</feature>
<dbReference type="InterPro" id="IPR050457">
    <property type="entry name" value="ZnFinger_BTB_dom_contain"/>
</dbReference>
<evidence type="ECO:0000313" key="14">
    <source>
        <dbReference type="Proteomes" id="UP000005408"/>
    </source>
</evidence>
<feature type="compositionally biased region" description="Polar residues" evidence="11">
    <location>
        <begin position="107"/>
        <end position="121"/>
    </location>
</feature>
<dbReference type="InterPro" id="IPR011333">
    <property type="entry name" value="SKP1/BTB/POZ_sf"/>
</dbReference>
<dbReference type="PROSITE" id="PS50157">
    <property type="entry name" value="ZINC_FINGER_C2H2_2"/>
    <property type="match status" value="2"/>
</dbReference>
<dbReference type="Gene3D" id="3.30.160.60">
    <property type="entry name" value="Classic Zinc Finger"/>
    <property type="match status" value="2"/>
</dbReference>
<keyword evidence="9" id="KW-0539">Nucleus</keyword>
<keyword evidence="8" id="KW-0804">Transcription</keyword>
<evidence type="ECO:0000256" key="9">
    <source>
        <dbReference type="ARBA" id="ARBA00023242"/>
    </source>
</evidence>
<feature type="compositionally biased region" description="Low complexity" evidence="11">
    <location>
        <begin position="280"/>
        <end position="304"/>
    </location>
</feature>